<keyword evidence="4" id="KW-1185">Reference proteome</keyword>
<feature type="region of interest" description="Disordered" evidence="2">
    <location>
        <begin position="122"/>
        <end position="148"/>
    </location>
</feature>
<organism evidence="3 4">
    <name type="scientific">Triparma retinervis</name>
    <dbReference type="NCBI Taxonomy" id="2557542"/>
    <lineage>
        <taxon>Eukaryota</taxon>
        <taxon>Sar</taxon>
        <taxon>Stramenopiles</taxon>
        <taxon>Ochrophyta</taxon>
        <taxon>Bolidophyceae</taxon>
        <taxon>Parmales</taxon>
        <taxon>Triparmaceae</taxon>
        <taxon>Triparma</taxon>
    </lineage>
</organism>
<dbReference type="GO" id="GO:0006298">
    <property type="term" value="P:mismatch repair"/>
    <property type="evidence" value="ECO:0007669"/>
    <property type="project" value="InterPro"/>
</dbReference>
<feature type="non-terminal residue" evidence="3">
    <location>
        <position position="1"/>
    </location>
</feature>
<comment type="similarity">
    <text evidence="1">Belongs to the DNA mismatch repair MutL/HexB family.</text>
</comment>
<dbReference type="InterPro" id="IPR036890">
    <property type="entry name" value="HATPase_C_sf"/>
</dbReference>
<dbReference type="GO" id="GO:0016887">
    <property type="term" value="F:ATP hydrolysis activity"/>
    <property type="evidence" value="ECO:0007669"/>
    <property type="project" value="InterPro"/>
</dbReference>
<comment type="caution">
    <text evidence="3">The sequence shown here is derived from an EMBL/GenBank/DDBJ whole genome shotgun (WGS) entry which is preliminary data.</text>
</comment>
<evidence type="ECO:0000256" key="2">
    <source>
        <dbReference type="SAM" id="MobiDB-lite"/>
    </source>
</evidence>
<dbReference type="EMBL" id="BRXZ01007133">
    <property type="protein sequence ID" value="GMI24592.1"/>
    <property type="molecule type" value="Genomic_DNA"/>
</dbReference>
<dbReference type="OrthoDB" id="10254304at2759"/>
<dbReference type="InterPro" id="IPR038973">
    <property type="entry name" value="MutL/Mlh/Pms-like"/>
</dbReference>
<gene>
    <name evidence="3" type="ORF">TrRE_jg10054</name>
</gene>
<evidence type="ECO:0000313" key="4">
    <source>
        <dbReference type="Proteomes" id="UP001165082"/>
    </source>
</evidence>
<protein>
    <submittedName>
        <fullName evidence="3">Uncharacterized protein</fullName>
    </submittedName>
</protein>
<dbReference type="PANTHER" id="PTHR10073">
    <property type="entry name" value="DNA MISMATCH REPAIR PROTEIN MLH, PMS, MUTL"/>
    <property type="match status" value="1"/>
</dbReference>
<dbReference type="Pfam" id="PF13589">
    <property type="entry name" value="HATPase_c_3"/>
    <property type="match status" value="1"/>
</dbReference>
<dbReference type="GO" id="GO:0140664">
    <property type="term" value="F:ATP-dependent DNA damage sensor activity"/>
    <property type="evidence" value="ECO:0007669"/>
    <property type="project" value="InterPro"/>
</dbReference>
<name>A0A9W7L3J2_9STRA</name>
<evidence type="ECO:0000313" key="3">
    <source>
        <dbReference type="EMBL" id="GMI24592.1"/>
    </source>
</evidence>
<dbReference type="Proteomes" id="UP001165082">
    <property type="component" value="Unassembled WGS sequence"/>
</dbReference>
<feature type="non-terminal residue" evidence="3">
    <location>
        <position position="148"/>
    </location>
</feature>
<reference evidence="3" key="1">
    <citation type="submission" date="2022-07" db="EMBL/GenBank/DDBJ databases">
        <title>Genome analysis of Parmales, a sister group of diatoms, reveals the evolutionary specialization of diatoms from phago-mixotrophs to photoautotrophs.</title>
        <authorList>
            <person name="Ban H."/>
            <person name="Sato S."/>
            <person name="Yoshikawa S."/>
            <person name="Kazumasa Y."/>
            <person name="Nakamura Y."/>
            <person name="Ichinomiya M."/>
            <person name="Saitoh K."/>
            <person name="Sato N."/>
            <person name="Blanc-Mathieu R."/>
            <person name="Endo H."/>
            <person name="Kuwata A."/>
            <person name="Ogata H."/>
        </authorList>
    </citation>
    <scope>NUCLEOTIDE SEQUENCE</scope>
</reference>
<dbReference type="GO" id="GO:0032389">
    <property type="term" value="C:MutLalpha complex"/>
    <property type="evidence" value="ECO:0007669"/>
    <property type="project" value="TreeGrafter"/>
</dbReference>
<proteinExistence type="inferred from homology"/>
<dbReference type="AlphaFoldDB" id="A0A9W7L3J2"/>
<dbReference type="SUPFAM" id="SSF55874">
    <property type="entry name" value="ATPase domain of HSP90 chaperone/DNA topoisomerase II/histidine kinase"/>
    <property type="match status" value="1"/>
</dbReference>
<feature type="compositionally biased region" description="Polar residues" evidence="2">
    <location>
        <begin position="130"/>
        <end position="142"/>
    </location>
</feature>
<evidence type="ECO:0000256" key="1">
    <source>
        <dbReference type="ARBA" id="ARBA00006082"/>
    </source>
</evidence>
<dbReference type="PANTHER" id="PTHR10073:SF52">
    <property type="entry name" value="MISMATCH REPAIR ENDONUCLEASE PMS2"/>
    <property type="match status" value="1"/>
</dbReference>
<dbReference type="Gene3D" id="3.30.565.10">
    <property type="entry name" value="Histidine kinase-like ATPase, C-terminal domain"/>
    <property type="match status" value="1"/>
</dbReference>
<accession>A0A9W7L3J2</accession>
<sequence>ICAGQVITDLPSCVKELIENSLDSKATFIRIKLKDGGKEEIEVSDDGKGIAPNDRSAVCGKHTTSKLQNFEDLYRDQGEGGEGENSVDTFGFRGEAMNSICSVSRGVSIITKCPSESIGSHVSYGRDGSVSGSSPQARSRGTTVKVLG</sequence>